<dbReference type="EMBL" id="CAXAMM010044506">
    <property type="protein sequence ID" value="CAK9114967.1"/>
    <property type="molecule type" value="Genomic_DNA"/>
</dbReference>
<gene>
    <name evidence="1" type="ORF">SCF082_LOCUS53232</name>
</gene>
<accession>A0ABP0SRC1</accession>
<reference evidence="1 2" key="1">
    <citation type="submission" date="2024-02" db="EMBL/GenBank/DDBJ databases">
        <authorList>
            <person name="Chen Y."/>
            <person name="Shah S."/>
            <person name="Dougan E. K."/>
            <person name="Thang M."/>
            <person name="Chan C."/>
        </authorList>
    </citation>
    <scope>NUCLEOTIDE SEQUENCE [LARGE SCALE GENOMIC DNA]</scope>
</reference>
<evidence type="ECO:0000313" key="2">
    <source>
        <dbReference type="Proteomes" id="UP001642464"/>
    </source>
</evidence>
<comment type="caution">
    <text evidence="1">The sequence shown here is derived from an EMBL/GenBank/DDBJ whole genome shotgun (WGS) entry which is preliminary data.</text>
</comment>
<organism evidence="1 2">
    <name type="scientific">Durusdinium trenchii</name>
    <dbReference type="NCBI Taxonomy" id="1381693"/>
    <lineage>
        <taxon>Eukaryota</taxon>
        <taxon>Sar</taxon>
        <taxon>Alveolata</taxon>
        <taxon>Dinophyceae</taxon>
        <taxon>Suessiales</taxon>
        <taxon>Symbiodiniaceae</taxon>
        <taxon>Durusdinium</taxon>
    </lineage>
</organism>
<dbReference type="Proteomes" id="UP001642464">
    <property type="component" value="Unassembled WGS sequence"/>
</dbReference>
<protein>
    <submittedName>
        <fullName evidence="1">Uncharacterized protein</fullName>
    </submittedName>
</protein>
<feature type="non-terminal residue" evidence="1">
    <location>
        <position position="174"/>
    </location>
</feature>
<name>A0ABP0SRC1_9DINO</name>
<proteinExistence type="predicted"/>
<feature type="non-terminal residue" evidence="1">
    <location>
        <position position="1"/>
    </location>
</feature>
<evidence type="ECO:0000313" key="1">
    <source>
        <dbReference type="EMBL" id="CAK9114967.1"/>
    </source>
</evidence>
<keyword evidence="2" id="KW-1185">Reference proteome</keyword>
<sequence length="174" mass="19367">DLQSAPEPYLKDLQMARNVYLYLTFDRAKPSKAFCGIYAPALSEAWACFSTGAEGSQRQELETYLSELFAKAGEGSDVVRVEVSSHRGRLDGLVLWAEQRLQEIRKHDGGCICIVSSQLSTGELRGLAPSCYLQPQTLRNVTALREIPLCQAPFKQAKFVLAWQQTLCKFFAAS</sequence>